<comment type="caution">
    <text evidence="1">The sequence shown here is derived from an EMBL/GenBank/DDBJ whole genome shotgun (WGS) entry which is preliminary data.</text>
</comment>
<proteinExistence type="predicted"/>
<gene>
    <name evidence="1" type="ORF">JL102_01130</name>
</gene>
<dbReference type="Proteomes" id="UP000659388">
    <property type="component" value="Unassembled WGS sequence"/>
</dbReference>
<protein>
    <submittedName>
        <fullName evidence="1">Uncharacterized protein</fullName>
    </submittedName>
</protein>
<keyword evidence="2" id="KW-1185">Reference proteome</keyword>
<sequence>MNTELKDIKPGEGLGTIKFGMTRDQVKEILGEADVVESYSYTDSDQDLTESWDYKELSLSLNFDEEDDWRLIVISVTSDFYQLDGETLIGQSEEKLKEVLAKVGMDDLEMEDWSSAESPDHKLIESNSHSVNFWINEGRLDEIQWSPQFIDDDTIKWPEL</sequence>
<evidence type="ECO:0000313" key="2">
    <source>
        <dbReference type="Proteomes" id="UP000659388"/>
    </source>
</evidence>
<reference evidence="1" key="1">
    <citation type="submission" date="2021-01" db="EMBL/GenBank/DDBJ databases">
        <title>Fulvivirga kasyanovii gen. nov., sp nov., a novel member of the phylum Bacteroidetes isolated from seawater in a mussel farm.</title>
        <authorList>
            <person name="Zhao L.-H."/>
            <person name="Wang Z.-J."/>
        </authorList>
    </citation>
    <scope>NUCLEOTIDE SEQUENCE</scope>
    <source>
        <strain evidence="1">2943</strain>
    </source>
</reference>
<dbReference type="AlphaFoldDB" id="A0A937JXK2"/>
<evidence type="ECO:0000313" key="1">
    <source>
        <dbReference type="EMBL" id="MBL3654714.1"/>
    </source>
</evidence>
<dbReference type="RefSeq" id="WP_202241779.1">
    <property type="nucleotide sequence ID" value="NZ_JAESIY010000001.1"/>
</dbReference>
<dbReference type="EMBL" id="JAESIY010000001">
    <property type="protein sequence ID" value="MBL3654714.1"/>
    <property type="molecule type" value="Genomic_DNA"/>
</dbReference>
<organism evidence="1 2">
    <name type="scientific">Fulvivirga sediminis</name>
    <dbReference type="NCBI Taxonomy" id="2803949"/>
    <lineage>
        <taxon>Bacteria</taxon>
        <taxon>Pseudomonadati</taxon>
        <taxon>Bacteroidota</taxon>
        <taxon>Cytophagia</taxon>
        <taxon>Cytophagales</taxon>
        <taxon>Fulvivirgaceae</taxon>
        <taxon>Fulvivirga</taxon>
    </lineage>
</organism>
<name>A0A937JXK2_9BACT</name>
<accession>A0A937JXK2</accession>